<evidence type="ECO:0000256" key="1">
    <source>
        <dbReference type="ARBA" id="ARBA00010876"/>
    </source>
</evidence>
<dbReference type="Proteomes" id="UP000092809">
    <property type="component" value="Chromosome I"/>
</dbReference>
<dbReference type="InterPro" id="IPR006145">
    <property type="entry name" value="PsdUridine_synth_RsuA/RluA"/>
</dbReference>
<protein>
    <recommendedName>
        <fullName evidence="6">Pseudouridine synthase</fullName>
        <ecNumber evidence="6">5.4.99.-</ecNumber>
    </recommendedName>
</protein>
<proteinExistence type="inferred from homology"/>
<dbReference type="Pfam" id="PF00849">
    <property type="entry name" value="PseudoU_synth_2"/>
    <property type="match status" value="1"/>
</dbReference>
<dbReference type="AlphaFoldDB" id="A0A1C3L3S8"/>
<comment type="catalytic activity">
    <reaction evidence="6">
        <text>a uridine in RNA = a pseudouridine in RNA</text>
        <dbReference type="Rhea" id="RHEA:48348"/>
        <dbReference type="Rhea" id="RHEA-COMP:12068"/>
        <dbReference type="Rhea" id="RHEA-COMP:12069"/>
        <dbReference type="ChEBI" id="CHEBI:65314"/>
        <dbReference type="ChEBI" id="CHEBI:65315"/>
    </reaction>
</comment>
<evidence type="ECO:0000256" key="4">
    <source>
        <dbReference type="PIRSR" id="PIRSR606225-1"/>
    </source>
</evidence>
<dbReference type="CDD" id="cd00165">
    <property type="entry name" value="S4"/>
    <property type="match status" value="1"/>
</dbReference>
<dbReference type="PANTHER" id="PTHR21600">
    <property type="entry name" value="MITOCHONDRIAL RNA PSEUDOURIDINE SYNTHASE"/>
    <property type="match status" value="1"/>
</dbReference>
<dbReference type="CDD" id="cd02869">
    <property type="entry name" value="PseudoU_synth_RluA_like"/>
    <property type="match status" value="1"/>
</dbReference>
<organism evidence="8 9">
    <name type="scientific">secondary endosymbiont of Trabutina mannipara</name>
    <dbReference type="NCBI Taxonomy" id="1835721"/>
    <lineage>
        <taxon>Bacteria</taxon>
        <taxon>Pseudomonadati</taxon>
        <taxon>Pseudomonadota</taxon>
        <taxon>Gammaproteobacteria</taxon>
        <taxon>Enterobacterales</taxon>
        <taxon>Enterobacteriaceae</taxon>
    </lineage>
</organism>
<sequence>MVIITGILKKSQLGKRLDQALAELFSSYSRSQIKKFILKGLVRLNDKVKLIPKEKIYGNENVEIQIIKKEICKSQNIPLNIVYEDEYILVINKKANLVVHPGAGNSENTILNALLYYFPPIVKVPRAGIVHRLDKNTTGLMVIAKTILAYIRLVNFFKMRNIIREYEAITIGNIISGGTVNQPIARHYSNRMQMIVCSNGKKAITHYRIIERFRAHTHLRLRLDTGRTHQIRVHMAYINYPLLGDPLYSKKEKISKISSEKINNLLQYFNRQALHAVSLGFYHPITSIKMKWNISLPQDMLNLIIALREDSLNKSI</sequence>
<keyword evidence="2 6" id="KW-0413">Isomerase</keyword>
<dbReference type="InterPro" id="IPR036986">
    <property type="entry name" value="S4_RNA-bd_sf"/>
</dbReference>
<dbReference type="InterPro" id="IPR006224">
    <property type="entry name" value="PsdUridine_synth_RluA-like_CS"/>
</dbReference>
<dbReference type="RefSeq" id="WP_083172270.1">
    <property type="nucleotide sequence ID" value="NZ_LT594522.1"/>
</dbReference>
<dbReference type="Gene3D" id="3.30.2350.10">
    <property type="entry name" value="Pseudouridine synthase"/>
    <property type="match status" value="1"/>
</dbReference>
<reference evidence="9" key="1">
    <citation type="submission" date="2016-06" db="EMBL/GenBank/DDBJ databases">
        <authorList>
            <person name="Szabo Gitta"/>
        </authorList>
    </citation>
    <scope>NUCLEOTIDE SEQUENCE [LARGE SCALE GENOMIC DNA]</scope>
</reference>
<keyword evidence="5" id="KW-0694">RNA-binding</keyword>
<evidence type="ECO:0000313" key="9">
    <source>
        <dbReference type="Proteomes" id="UP000092809"/>
    </source>
</evidence>
<dbReference type="SUPFAM" id="SSF55120">
    <property type="entry name" value="Pseudouridine synthase"/>
    <property type="match status" value="1"/>
</dbReference>
<dbReference type="NCBIfam" id="NF008385">
    <property type="entry name" value="PRK11180.1"/>
    <property type="match status" value="1"/>
</dbReference>
<dbReference type="InterPro" id="IPR020103">
    <property type="entry name" value="PsdUridine_synth_cat_dom_sf"/>
</dbReference>
<comment type="catalytic activity">
    <reaction evidence="3">
        <text>uridine(1911/1915/1917) in 23S rRNA = pseudouridine(1911/1915/1917) in 23S rRNA</text>
        <dbReference type="Rhea" id="RHEA:42524"/>
        <dbReference type="Rhea" id="RHEA-COMP:10097"/>
        <dbReference type="Rhea" id="RHEA-COMP:10098"/>
        <dbReference type="ChEBI" id="CHEBI:65314"/>
        <dbReference type="ChEBI" id="CHEBI:65315"/>
        <dbReference type="EC" id="5.4.99.23"/>
    </reaction>
</comment>
<dbReference type="EMBL" id="LT594522">
    <property type="protein sequence ID" value="SBT81926.1"/>
    <property type="molecule type" value="Genomic_DNA"/>
</dbReference>
<dbReference type="PROSITE" id="PS01129">
    <property type="entry name" value="PSI_RLU"/>
    <property type="match status" value="1"/>
</dbReference>
<dbReference type="GO" id="GO:0160140">
    <property type="term" value="F:23S rRNA pseudouridine(1911/1915/1917) synthase activity"/>
    <property type="evidence" value="ECO:0007669"/>
    <property type="project" value="UniProtKB-EC"/>
</dbReference>
<dbReference type="SUPFAM" id="SSF55174">
    <property type="entry name" value="Alpha-L RNA-binding motif"/>
    <property type="match status" value="1"/>
</dbReference>
<evidence type="ECO:0000256" key="5">
    <source>
        <dbReference type="PROSITE-ProRule" id="PRU00182"/>
    </source>
</evidence>
<dbReference type="STRING" id="1835721.TRABTM_A_00450"/>
<comment type="similarity">
    <text evidence="1 6">Belongs to the pseudouridine synthase RluA family.</text>
</comment>
<dbReference type="Pfam" id="PF01479">
    <property type="entry name" value="S4"/>
    <property type="match status" value="1"/>
</dbReference>
<comment type="function">
    <text evidence="6">Responsible for synthesis of pseudouridine from uracil.</text>
</comment>
<gene>
    <name evidence="8" type="primary">rluD</name>
    <name evidence="8" type="ORF">TRABTM_A_00450</name>
</gene>
<name>A0A1C3L3S8_9ENTR</name>
<dbReference type="InterPro" id="IPR002942">
    <property type="entry name" value="S4_RNA-bd"/>
</dbReference>
<feature type="active site" evidence="4">
    <location>
        <position position="134"/>
    </location>
</feature>
<dbReference type="PATRIC" id="fig|1835721.3.peg.44"/>
<accession>A0A1C3L3S8</accession>
<dbReference type="OrthoDB" id="9807829at2"/>
<evidence type="ECO:0000256" key="6">
    <source>
        <dbReference type="RuleBase" id="RU362028"/>
    </source>
</evidence>
<dbReference type="KEGG" id="senm:TRABTM_A_00450"/>
<dbReference type="SMART" id="SM00363">
    <property type="entry name" value="S4"/>
    <property type="match status" value="1"/>
</dbReference>
<dbReference type="InterPro" id="IPR006225">
    <property type="entry name" value="PsdUridine_synth_RluC/D"/>
</dbReference>
<evidence type="ECO:0000256" key="2">
    <source>
        <dbReference type="ARBA" id="ARBA00023235"/>
    </source>
</evidence>
<dbReference type="Gene3D" id="3.10.290.10">
    <property type="entry name" value="RNA-binding S4 domain"/>
    <property type="match status" value="1"/>
</dbReference>
<feature type="domain" description="RNA-binding S4" evidence="7">
    <location>
        <begin position="15"/>
        <end position="78"/>
    </location>
</feature>
<dbReference type="InterPro" id="IPR050188">
    <property type="entry name" value="RluA_PseudoU_synthase"/>
</dbReference>
<dbReference type="PROSITE" id="PS50889">
    <property type="entry name" value="S4"/>
    <property type="match status" value="1"/>
</dbReference>
<dbReference type="PANTHER" id="PTHR21600:SF44">
    <property type="entry name" value="RIBOSOMAL LARGE SUBUNIT PSEUDOURIDINE SYNTHASE D"/>
    <property type="match status" value="1"/>
</dbReference>
<evidence type="ECO:0000259" key="7">
    <source>
        <dbReference type="SMART" id="SM00363"/>
    </source>
</evidence>
<dbReference type="GO" id="GO:0003723">
    <property type="term" value="F:RNA binding"/>
    <property type="evidence" value="ECO:0007669"/>
    <property type="project" value="UniProtKB-KW"/>
</dbReference>
<keyword evidence="9" id="KW-1185">Reference proteome</keyword>
<evidence type="ECO:0000256" key="3">
    <source>
        <dbReference type="ARBA" id="ARBA00036882"/>
    </source>
</evidence>
<dbReference type="GO" id="GO:0000455">
    <property type="term" value="P:enzyme-directed rRNA pseudouridine synthesis"/>
    <property type="evidence" value="ECO:0007669"/>
    <property type="project" value="TreeGrafter"/>
</dbReference>
<dbReference type="NCBIfam" id="TIGR00005">
    <property type="entry name" value="rluA_subfam"/>
    <property type="match status" value="1"/>
</dbReference>
<dbReference type="EC" id="5.4.99.-" evidence="6"/>
<evidence type="ECO:0000313" key="8">
    <source>
        <dbReference type="EMBL" id="SBT81926.1"/>
    </source>
</evidence>